<feature type="domain" description="Small EDRK-rich factor-like N-terminal" evidence="2">
    <location>
        <begin position="3"/>
        <end position="35"/>
    </location>
</feature>
<sequence length="80" mass="8302">MGGGNGAKAAQKRARNAKEAGTSAKSSLKSNEAAKSIICGVCKQSFFITTRAPALEEHATNRHSKTLAECFPSFNAASTS</sequence>
<protein>
    <submittedName>
        <fullName evidence="4">Uncharacterized protein</fullName>
    </submittedName>
</protein>
<evidence type="ECO:0000259" key="3">
    <source>
        <dbReference type="Pfam" id="PF12907"/>
    </source>
</evidence>
<name>A0A0C3BMS7_SERVB</name>
<accession>A0A0C3BMS7</accession>
<dbReference type="SUPFAM" id="SSF118359">
    <property type="entry name" value="Expressed protein At2g23090/F21P24.15"/>
    <property type="match status" value="1"/>
</dbReference>
<dbReference type="InterPro" id="IPR039713">
    <property type="entry name" value="At2g23090-like"/>
</dbReference>
<dbReference type="AlphaFoldDB" id="A0A0C3BMS7"/>
<dbReference type="InterPro" id="IPR007513">
    <property type="entry name" value="SERF-like_N"/>
</dbReference>
<evidence type="ECO:0000313" key="4">
    <source>
        <dbReference type="EMBL" id="KIM32736.1"/>
    </source>
</evidence>
<reference evidence="4 5" key="1">
    <citation type="submission" date="2014-04" db="EMBL/GenBank/DDBJ databases">
        <authorList>
            <consortium name="DOE Joint Genome Institute"/>
            <person name="Kuo A."/>
            <person name="Zuccaro A."/>
            <person name="Kohler A."/>
            <person name="Nagy L.G."/>
            <person name="Floudas D."/>
            <person name="Copeland A."/>
            <person name="Barry K.W."/>
            <person name="Cichocki N."/>
            <person name="Veneault-Fourrey C."/>
            <person name="LaButti K."/>
            <person name="Lindquist E.A."/>
            <person name="Lipzen A."/>
            <person name="Lundell T."/>
            <person name="Morin E."/>
            <person name="Murat C."/>
            <person name="Sun H."/>
            <person name="Tunlid A."/>
            <person name="Henrissat B."/>
            <person name="Grigoriev I.V."/>
            <person name="Hibbett D.S."/>
            <person name="Martin F."/>
            <person name="Nordberg H.P."/>
            <person name="Cantor M.N."/>
            <person name="Hua S.X."/>
        </authorList>
    </citation>
    <scope>NUCLEOTIDE SEQUENCE [LARGE SCALE GENOMIC DNA]</scope>
    <source>
        <strain evidence="4 5">MAFF 305830</strain>
    </source>
</reference>
<reference evidence="5" key="2">
    <citation type="submission" date="2015-01" db="EMBL/GenBank/DDBJ databases">
        <title>Evolutionary Origins and Diversification of the Mycorrhizal Mutualists.</title>
        <authorList>
            <consortium name="DOE Joint Genome Institute"/>
            <consortium name="Mycorrhizal Genomics Consortium"/>
            <person name="Kohler A."/>
            <person name="Kuo A."/>
            <person name="Nagy L.G."/>
            <person name="Floudas D."/>
            <person name="Copeland A."/>
            <person name="Barry K.W."/>
            <person name="Cichocki N."/>
            <person name="Veneault-Fourrey C."/>
            <person name="LaButti K."/>
            <person name="Lindquist E.A."/>
            <person name="Lipzen A."/>
            <person name="Lundell T."/>
            <person name="Morin E."/>
            <person name="Murat C."/>
            <person name="Riley R."/>
            <person name="Ohm R."/>
            <person name="Sun H."/>
            <person name="Tunlid A."/>
            <person name="Henrissat B."/>
            <person name="Grigoriev I.V."/>
            <person name="Hibbett D.S."/>
            <person name="Martin F."/>
        </authorList>
    </citation>
    <scope>NUCLEOTIDE SEQUENCE [LARGE SCALE GENOMIC DNA]</scope>
    <source>
        <strain evidence="5">MAFF 305830</strain>
    </source>
</reference>
<dbReference type="InterPro" id="IPR026939">
    <property type="entry name" value="ZNF706/At2g23090_sf"/>
</dbReference>
<dbReference type="EMBL" id="KN824279">
    <property type="protein sequence ID" value="KIM32736.1"/>
    <property type="molecule type" value="Genomic_DNA"/>
</dbReference>
<dbReference type="InterPro" id="IPR039438">
    <property type="entry name" value="At2g23090-like_Znf"/>
</dbReference>
<gene>
    <name evidence="4" type="ORF">M408DRAFT_326478</name>
</gene>
<dbReference type="Pfam" id="PF04419">
    <property type="entry name" value="SERF-like_N"/>
    <property type="match status" value="1"/>
</dbReference>
<dbReference type="Pfam" id="PF12907">
    <property type="entry name" value="zf-met2"/>
    <property type="match status" value="1"/>
</dbReference>
<evidence type="ECO:0000256" key="1">
    <source>
        <dbReference type="SAM" id="MobiDB-lite"/>
    </source>
</evidence>
<dbReference type="OrthoDB" id="370932at2759"/>
<organism evidence="4 5">
    <name type="scientific">Serendipita vermifera MAFF 305830</name>
    <dbReference type="NCBI Taxonomy" id="933852"/>
    <lineage>
        <taxon>Eukaryota</taxon>
        <taxon>Fungi</taxon>
        <taxon>Dikarya</taxon>
        <taxon>Basidiomycota</taxon>
        <taxon>Agaricomycotina</taxon>
        <taxon>Agaricomycetes</taxon>
        <taxon>Sebacinales</taxon>
        <taxon>Serendipitaceae</taxon>
        <taxon>Serendipita</taxon>
    </lineage>
</organism>
<dbReference type="HOGENOM" id="CLU_181109_1_0_1"/>
<keyword evidence="5" id="KW-1185">Reference proteome</keyword>
<dbReference type="Gene3D" id="4.10.1050.10">
    <property type="entry name" value="At2g23090-like"/>
    <property type="match status" value="1"/>
</dbReference>
<evidence type="ECO:0000259" key="2">
    <source>
        <dbReference type="Pfam" id="PF04419"/>
    </source>
</evidence>
<dbReference type="PANTHER" id="PTHR33788:SF1">
    <property type="entry name" value="ZINC-BINDING PROTEIN"/>
    <property type="match status" value="1"/>
</dbReference>
<feature type="region of interest" description="Disordered" evidence="1">
    <location>
        <begin position="1"/>
        <end position="31"/>
    </location>
</feature>
<dbReference type="PANTHER" id="PTHR33788">
    <property type="entry name" value="OS07G0114300 PROTEIN"/>
    <property type="match status" value="1"/>
</dbReference>
<dbReference type="Proteomes" id="UP000054097">
    <property type="component" value="Unassembled WGS sequence"/>
</dbReference>
<evidence type="ECO:0000313" key="5">
    <source>
        <dbReference type="Proteomes" id="UP000054097"/>
    </source>
</evidence>
<feature type="domain" description="At2g23090-like zinc-binding" evidence="3">
    <location>
        <begin position="38"/>
        <end position="73"/>
    </location>
</feature>
<proteinExistence type="predicted"/>